<dbReference type="RefSeq" id="WP_133880850.1">
    <property type="nucleotide sequence ID" value="NZ_MWIN01000001.1"/>
</dbReference>
<keyword evidence="4" id="KW-1185">Reference proteome</keyword>
<protein>
    <submittedName>
        <fullName evidence="3">Amidase</fullName>
    </submittedName>
</protein>
<evidence type="ECO:0000256" key="1">
    <source>
        <dbReference type="ARBA" id="ARBA00009199"/>
    </source>
</evidence>
<dbReference type="PANTHER" id="PTHR11895">
    <property type="entry name" value="TRANSAMIDASE"/>
    <property type="match status" value="1"/>
</dbReference>
<dbReference type="OrthoDB" id="9811471at2"/>
<comment type="caution">
    <text evidence="3">The sequence shown here is derived from an EMBL/GenBank/DDBJ whole genome shotgun (WGS) entry which is preliminary data.</text>
</comment>
<dbReference type="PANTHER" id="PTHR11895:SF7">
    <property type="entry name" value="GLUTAMYL-TRNA(GLN) AMIDOTRANSFERASE SUBUNIT A, MITOCHONDRIAL"/>
    <property type="match status" value="1"/>
</dbReference>
<dbReference type="InterPro" id="IPR036928">
    <property type="entry name" value="AS_sf"/>
</dbReference>
<dbReference type="GO" id="GO:0003824">
    <property type="term" value="F:catalytic activity"/>
    <property type="evidence" value="ECO:0007669"/>
    <property type="project" value="InterPro"/>
</dbReference>
<evidence type="ECO:0000313" key="4">
    <source>
        <dbReference type="Proteomes" id="UP000295341"/>
    </source>
</evidence>
<organism evidence="3 4">
    <name type="scientific">Panacagrimonas perspica</name>
    <dbReference type="NCBI Taxonomy" id="381431"/>
    <lineage>
        <taxon>Bacteria</taxon>
        <taxon>Pseudomonadati</taxon>
        <taxon>Pseudomonadota</taxon>
        <taxon>Gammaproteobacteria</taxon>
        <taxon>Nevskiales</taxon>
        <taxon>Nevskiaceae</taxon>
        <taxon>Panacagrimonas</taxon>
    </lineage>
</organism>
<dbReference type="Gene3D" id="3.90.1300.10">
    <property type="entry name" value="Amidase signature (AS) domain"/>
    <property type="match status" value="1"/>
</dbReference>
<comment type="similarity">
    <text evidence="1">Belongs to the amidase family.</text>
</comment>
<dbReference type="Pfam" id="PF01425">
    <property type="entry name" value="Amidase"/>
    <property type="match status" value="1"/>
</dbReference>
<evidence type="ECO:0000259" key="2">
    <source>
        <dbReference type="Pfam" id="PF01425"/>
    </source>
</evidence>
<accession>A0A4R7PDU1</accession>
<reference evidence="3 4" key="1">
    <citation type="submission" date="2019-03" db="EMBL/GenBank/DDBJ databases">
        <title>Genomic Encyclopedia of Type Strains, Phase IV (KMG-IV): sequencing the most valuable type-strain genomes for metagenomic binning, comparative biology and taxonomic classification.</title>
        <authorList>
            <person name="Goeker M."/>
        </authorList>
    </citation>
    <scope>NUCLEOTIDE SEQUENCE [LARGE SCALE GENOMIC DNA]</scope>
    <source>
        <strain evidence="3 4">DSM 26377</strain>
    </source>
</reference>
<name>A0A4R7PDU1_9GAMM</name>
<dbReference type="SUPFAM" id="SSF75304">
    <property type="entry name" value="Amidase signature (AS) enzymes"/>
    <property type="match status" value="1"/>
</dbReference>
<dbReference type="InterPro" id="IPR023631">
    <property type="entry name" value="Amidase_dom"/>
</dbReference>
<dbReference type="EMBL" id="SOBT01000008">
    <property type="protein sequence ID" value="TDU32343.1"/>
    <property type="molecule type" value="Genomic_DNA"/>
</dbReference>
<dbReference type="Proteomes" id="UP000295341">
    <property type="component" value="Unassembled WGS sequence"/>
</dbReference>
<evidence type="ECO:0000313" key="3">
    <source>
        <dbReference type="EMBL" id="TDU32343.1"/>
    </source>
</evidence>
<dbReference type="InterPro" id="IPR020556">
    <property type="entry name" value="Amidase_CS"/>
</dbReference>
<dbReference type="AlphaFoldDB" id="A0A4R7PDU1"/>
<proteinExistence type="inferred from homology"/>
<sequence>MTFDEYRQLDALGLAALVARKDVTAGELLDIAIARAEAINPKINALVRRFDERGRRQIAEGPQGLFAGVPFLLKDLSSDYAGEPTSSGSRFLADYVPAHDSELVRRYKAAGLVIFGKTNTPEFGLTPFTESRLFGPARNPWNLGRTPGGSSGGAGAAIAAGIVPMANGGDGGGSIRIPASCNGLVGLKPSRGLIPFGPHRGESWWGFATEHVLSRSVRDTAAALDATAGPDAGCPYFTTPDASYLEALRMPPPKRLRIAFTAKPLAGRTMDAECIAGLMRTVSLLQSLGHDVVEAAPQVSRDEFLQAFATMLAGETASTLTSASRDLKRVLDPRKFEPATLALARIGRVINAESVSLARQYFGRLTRMIGHWFADYDVLLTPTLGRPPFPIGSLQATRAEAAQLALVNNLPIAGLLKSGPLLAQFAEKTFDWIPNTPVFNATGQPSISLPLHWSADGLPVGMMFTARFGEDARLLQLSAQLEQAQPWFGKLAPL</sequence>
<feature type="domain" description="Amidase" evidence="2">
    <location>
        <begin position="27"/>
        <end position="475"/>
    </location>
</feature>
<dbReference type="InterPro" id="IPR000120">
    <property type="entry name" value="Amidase"/>
</dbReference>
<gene>
    <name evidence="3" type="ORF">DFR24_1737</name>
</gene>
<dbReference type="PROSITE" id="PS00571">
    <property type="entry name" value="AMIDASES"/>
    <property type="match status" value="1"/>
</dbReference>